<dbReference type="Proteomes" id="UP000543836">
    <property type="component" value="Unassembled WGS sequence"/>
</dbReference>
<dbReference type="AlphaFoldDB" id="A0A7W6ZR76"/>
<dbReference type="SUPFAM" id="SSF54534">
    <property type="entry name" value="FKBP-like"/>
    <property type="match status" value="1"/>
</dbReference>
<evidence type="ECO:0000256" key="2">
    <source>
        <dbReference type="ARBA" id="ARBA00007656"/>
    </source>
</evidence>
<accession>A0A7W6ZR76</accession>
<evidence type="ECO:0000256" key="4">
    <source>
        <dbReference type="ARBA" id="ARBA00018370"/>
    </source>
</evidence>
<comment type="caution">
    <text evidence="13">The sequence shown here is derived from an EMBL/GenBank/DDBJ whole genome shotgun (WGS) entry which is preliminary data.</text>
</comment>
<sequence length="290" mass="33003">MKLLREPLVHFFLAGAALFAAYAFVARTPTQATDSQHQVRIGEADVRWAAETWTRQWQRSPSPEELRGLVRDILREEVLAREAHELGLDKDDAVVRRRLAQKMTFMIEDTSGSAEPSDEELQQFYRTHDQEFRREARVSFTQVFFDRARAGADAEARRTLVELVGASDATLVADKGDQLLIEPEVRDADEGSVAAQFGKDFARAVFALPPGTWNGPIESAYGLHLVRVSAITPAEQQPFPEVRDRVLEEWREVRRQEADKRYFNELFKKYQIVIDDSVKALVGSPETDLE</sequence>
<dbReference type="InterPro" id="IPR000297">
    <property type="entry name" value="PPIase_PpiC"/>
</dbReference>
<evidence type="ECO:0000256" key="1">
    <source>
        <dbReference type="ARBA" id="ARBA00000971"/>
    </source>
</evidence>
<evidence type="ECO:0000256" key="9">
    <source>
        <dbReference type="ARBA" id="ARBA00031484"/>
    </source>
</evidence>
<evidence type="ECO:0000313" key="13">
    <source>
        <dbReference type="EMBL" id="MBB4566740.1"/>
    </source>
</evidence>
<dbReference type="EC" id="5.2.1.8" evidence="3"/>
<evidence type="ECO:0000259" key="12">
    <source>
        <dbReference type="PROSITE" id="PS50198"/>
    </source>
</evidence>
<evidence type="ECO:0000256" key="10">
    <source>
        <dbReference type="PROSITE-ProRule" id="PRU00278"/>
    </source>
</evidence>
<dbReference type="InterPro" id="IPR050245">
    <property type="entry name" value="PrsA_foldase"/>
</dbReference>
<dbReference type="EMBL" id="JACIIG010000001">
    <property type="protein sequence ID" value="MBB4566740.1"/>
    <property type="molecule type" value="Genomic_DNA"/>
</dbReference>
<keyword evidence="6 10" id="KW-0697">Rotamase</keyword>
<protein>
    <recommendedName>
        <fullName evidence="4">Parvulin-like PPIase</fullName>
        <ecNumber evidence="3">5.2.1.8</ecNumber>
    </recommendedName>
    <alternativeName>
        <fullName evidence="8">Peptidyl-prolyl cis-trans isomerase plp</fullName>
    </alternativeName>
    <alternativeName>
        <fullName evidence="9">Rotamase plp</fullName>
    </alternativeName>
</protein>
<comment type="similarity">
    <text evidence="2">Belongs to the PpiC/parvulin rotamase family.</text>
</comment>
<proteinExistence type="inferred from homology"/>
<feature type="domain" description="PpiC" evidence="12">
    <location>
        <begin position="116"/>
        <end position="230"/>
    </location>
</feature>
<keyword evidence="5 11" id="KW-0732">Signal</keyword>
<dbReference type="GO" id="GO:0003755">
    <property type="term" value="F:peptidyl-prolyl cis-trans isomerase activity"/>
    <property type="evidence" value="ECO:0007669"/>
    <property type="project" value="UniProtKB-KW"/>
</dbReference>
<dbReference type="PANTHER" id="PTHR47245:SF1">
    <property type="entry name" value="FOLDASE PROTEIN PRSA"/>
    <property type="match status" value="1"/>
</dbReference>
<evidence type="ECO:0000256" key="3">
    <source>
        <dbReference type="ARBA" id="ARBA00013194"/>
    </source>
</evidence>
<evidence type="ECO:0000313" key="14">
    <source>
        <dbReference type="Proteomes" id="UP000543836"/>
    </source>
</evidence>
<dbReference type="GeneID" id="32526802"/>
<dbReference type="InterPro" id="IPR046357">
    <property type="entry name" value="PPIase_dom_sf"/>
</dbReference>
<evidence type="ECO:0000256" key="11">
    <source>
        <dbReference type="SAM" id="SignalP"/>
    </source>
</evidence>
<dbReference type="RefSeq" id="WP_028753584.1">
    <property type="nucleotide sequence ID" value="NZ_JACIIG010000001.1"/>
</dbReference>
<reference evidence="13 14" key="1">
    <citation type="submission" date="2020-08" db="EMBL/GenBank/DDBJ databases">
        <title>Genomic Encyclopedia of Type Strains, Phase IV (KMG-V): Genome sequencing to study the core and pangenomes of soil and plant-associated prokaryotes.</title>
        <authorList>
            <person name="Whitman W."/>
        </authorList>
    </citation>
    <scope>NUCLEOTIDE SEQUENCE [LARGE SCALE GENOMIC DNA]</scope>
    <source>
        <strain evidence="13 14">SEMIA 492</strain>
    </source>
</reference>
<feature type="chain" id="PRO_5030628621" description="Parvulin-like PPIase" evidence="11">
    <location>
        <begin position="26"/>
        <end position="290"/>
    </location>
</feature>
<evidence type="ECO:0000256" key="6">
    <source>
        <dbReference type="ARBA" id="ARBA00023110"/>
    </source>
</evidence>
<comment type="catalytic activity">
    <reaction evidence="1">
        <text>[protein]-peptidylproline (omega=180) = [protein]-peptidylproline (omega=0)</text>
        <dbReference type="Rhea" id="RHEA:16237"/>
        <dbReference type="Rhea" id="RHEA-COMP:10747"/>
        <dbReference type="Rhea" id="RHEA-COMP:10748"/>
        <dbReference type="ChEBI" id="CHEBI:83833"/>
        <dbReference type="ChEBI" id="CHEBI:83834"/>
        <dbReference type="EC" id="5.2.1.8"/>
    </reaction>
</comment>
<keyword evidence="14" id="KW-1185">Reference proteome</keyword>
<dbReference type="PANTHER" id="PTHR47245">
    <property type="entry name" value="PEPTIDYLPROLYL ISOMERASE"/>
    <property type="match status" value="1"/>
</dbReference>
<dbReference type="PROSITE" id="PS50198">
    <property type="entry name" value="PPIC_PPIASE_2"/>
    <property type="match status" value="1"/>
</dbReference>
<evidence type="ECO:0000256" key="5">
    <source>
        <dbReference type="ARBA" id="ARBA00022729"/>
    </source>
</evidence>
<gene>
    <name evidence="13" type="ORF">GGE60_000828</name>
</gene>
<evidence type="ECO:0000256" key="7">
    <source>
        <dbReference type="ARBA" id="ARBA00023235"/>
    </source>
</evidence>
<feature type="signal peptide" evidence="11">
    <location>
        <begin position="1"/>
        <end position="25"/>
    </location>
</feature>
<dbReference type="Gene3D" id="3.10.50.40">
    <property type="match status" value="1"/>
</dbReference>
<dbReference type="OrthoDB" id="196786at2"/>
<evidence type="ECO:0000256" key="8">
    <source>
        <dbReference type="ARBA" id="ARBA00030642"/>
    </source>
</evidence>
<dbReference type="Pfam" id="PF13145">
    <property type="entry name" value="Rotamase_2"/>
    <property type="match status" value="1"/>
</dbReference>
<organism evidence="13 14">
    <name type="scientific">Rhizobium leucaenae</name>
    <dbReference type="NCBI Taxonomy" id="29450"/>
    <lineage>
        <taxon>Bacteria</taxon>
        <taxon>Pseudomonadati</taxon>
        <taxon>Pseudomonadota</taxon>
        <taxon>Alphaproteobacteria</taxon>
        <taxon>Hyphomicrobiales</taxon>
        <taxon>Rhizobiaceae</taxon>
        <taxon>Rhizobium/Agrobacterium group</taxon>
        <taxon>Rhizobium</taxon>
    </lineage>
</organism>
<name>A0A7W6ZR76_9HYPH</name>
<keyword evidence="7 10" id="KW-0413">Isomerase</keyword>